<accession>A0A0E2LR96</accession>
<organism evidence="1 2">
    <name type="scientific">Porphyromonas gingivalis F0570</name>
    <dbReference type="NCBI Taxonomy" id="1227271"/>
    <lineage>
        <taxon>Bacteria</taxon>
        <taxon>Pseudomonadati</taxon>
        <taxon>Bacteroidota</taxon>
        <taxon>Bacteroidia</taxon>
        <taxon>Bacteroidales</taxon>
        <taxon>Porphyromonadaceae</taxon>
        <taxon>Porphyromonas</taxon>
    </lineage>
</organism>
<dbReference type="AlphaFoldDB" id="A0A0E2LR96"/>
<sequence>IFLHLSPDEALCRKLDVAAERADCLNRTTWIIDLTITGHVHRTPLYPRSFRPILSRP</sequence>
<gene>
    <name evidence="1" type="ORF">HMPREF1555_00846</name>
</gene>
<comment type="caution">
    <text evidence="1">The sequence shown here is derived from an EMBL/GenBank/DDBJ whole genome shotgun (WGS) entry which is preliminary data.</text>
</comment>
<reference evidence="1 2" key="1">
    <citation type="submission" date="2013-06" db="EMBL/GenBank/DDBJ databases">
        <authorList>
            <person name="Weinstock G."/>
            <person name="Sodergren E."/>
            <person name="Lobos E.A."/>
            <person name="Fulton L."/>
            <person name="Fulton R."/>
            <person name="Courtney L."/>
            <person name="Fronick C."/>
            <person name="O'Laughlin M."/>
            <person name="Godfrey J."/>
            <person name="Wilson R.M."/>
            <person name="Miner T."/>
            <person name="Farmer C."/>
            <person name="Delehaunty K."/>
            <person name="Cordes M."/>
            <person name="Minx P."/>
            <person name="Tomlinson C."/>
            <person name="Chen J."/>
            <person name="Wollam A."/>
            <person name="Pepin K.H."/>
            <person name="Bhonagiri V."/>
            <person name="Zhang X."/>
            <person name="Warren W."/>
            <person name="Mitreva M."/>
            <person name="Mardis E.R."/>
            <person name="Wilson R.K."/>
        </authorList>
    </citation>
    <scope>NUCLEOTIDE SEQUENCE [LARGE SCALE GENOMIC DNA]</scope>
    <source>
        <strain evidence="1 2">F0570</strain>
    </source>
</reference>
<protein>
    <submittedName>
        <fullName evidence="1">Uncharacterized protein</fullName>
    </submittedName>
</protein>
<dbReference type="HOGENOM" id="CLU_2983738_0_0_10"/>
<dbReference type="Proteomes" id="UP000016630">
    <property type="component" value="Unassembled WGS sequence"/>
</dbReference>
<name>A0A0E2LR96_PORGN</name>
<feature type="non-terminal residue" evidence="1">
    <location>
        <position position="1"/>
    </location>
</feature>
<evidence type="ECO:0000313" key="1">
    <source>
        <dbReference type="EMBL" id="ERJ67229.1"/>
    </source>
</evidence>
<dbReference type="EMBL" id="AWUW01000056">
    <property type="protein sequence ID" value="ERJ67229.1"/>
    <property type="molecule type" value="Genomic_DNA"/>
</dbReference>
<evidence type="ECO:0000313" key="2">
    <source>
        <dbReference type="Proteomes" id="UP000016630"/>
    </source>
</evidence>
<proteinExistence type="predicted"/>